<dbReference type="EMBL" id="KI394358">
    <property type="protein sequence ID" value="ERN03539.1"/>
    <property type="molecule type" value="Genomic_DNA"/>
</dbReference>
<dbReference type="AlphaFoldDB" id="W1P777"/>
<gene>
    <name evidence="1" type="ORF">AMTR_s00003p00271560</name>
</gene>
<organism evidence="1 2">
    <name type="scientific">Amborella trichopoda</name>
    <dbReference type="NCBI Taxonomy" id="13333"/>
    <lineage>
        <taxon>Eukaryota</taxon>
        <taxon>Viridiplantae</taxon>
        <taxon>Streptophyta</taxon>
        <taxon>Embryophyta</taxon>
        <taxon>Tracheophyta</taxon>
        <taxon>Spermatophyta</taxon>
        <taxon>Magnoliopsida</taxon>
        <taxon>Amborellales</taxon>
        <taxon>Amborellaceae</taxon>
        <taxon>Amborella</taxon>
    </lineage>
</organism>
<dbReference type="HOGENOM" id="CLU_2124393_0_0_1"/>
<proteinExistence type="predicted"/>
<evidence type="ECO:0000313" key="2">
    <source>
        <dbReference type="Proteomes" id="UP000017836"/>
    </source>
</evidence>
<reference evidence="2" key="1">
    <citation type="journal article" date="2013" name="Science">
        <title>The Amborella genome and the evolution of flowering plants.</title>
        <authorList>
            <consortium name="Amborella Genome Project"/>
        </authorList>
    </citation>
    <scope>NUCLEOTIDE SEQUENCE [LARGE SCALE GENOMIC DNA]</scope>
</reference>
<sequence length="114" mass="12853">MALEPLLLECLNRLQEQNVSKRCTTRACSYIIRALSTLPKHTTTMSERCGSKASIAGAWFQTSGALWLQSIYCRSMLLDCRSASSPETVLPERVFVLSERMSSLLKRSIQLPER</sequence>
<name>W1P777_AMBTC</name>
<accession>W1P777</accession>
<dbReference type="Gramene" id="ERN03539">
    <property type="protein sequence ID" value="ERN03539"/>
    <property type="gene ID" value="AMTR_s00003p00271560"/>
</dbReference>
<dbReference type="Proteomes" id="UP000017836">
    <property type="component" value="Unassembled WGS sequence"/>
</dbReference>
<protein>
    <submittedName>
        <fullName evidence="1">Uncharacterized protein</fullName>
    </submittedName>
</protein>
<keyword evidence="2" id="KW-1185">Reference proteome</keyword>
<evidence type="ECO:0000313" key="1">
    <source>
        <dbReference type="EMBL" id="ERN03539.1"/>
    </source>
</evidence>